<evidence type="ECO:0000256" key="1">
    <source>
        <dbReference type="SAM" id="MobiDB-lite"/>
    </source>
</evidence>
<keyword evidence="3" id="KW-1185">Reference proteome</keyword>
<evidence type="ECO:0000313" key="2">
    <source>
        <dbReference type="EMBL" id="RUS88978.1"/>
    </source>
</evidence>
<feature type="region of interest" description="Disordered" evidence="1">
    <location>
        <begin position="1"/>
        <end position="168"/>
    </location>
</feature>
<dbReference type="Proteomes" id="UP000271974">
    <property type="component" value="Unassembled WGS sequence"/>
</dbReference>
<protein>
    <submittedName>
        <fullName evidence="2">Uncharacterized protein</fullName>
    </submittedName>
</protein>
<reference evidence="2 3" key="1">
    <citation type="submission" date="2019-01" db="EMBL/GenBank/DDBJ databases">
        <title>A draft genome assembly of the solar-powered sea slug Elysia chlorotica.</title>
        <authorList>
            <person name="Cai H."/>
            <person name="Li Q."/>
            <person name="Fang X."/>
            <person name="Li J."/>
            <person name="Curtis N.E."/>
            <person name="Altenburger A."/>
            <person name="Shibata T."/>
            <person name="Feng M."/>
            <person name="Maeda T."/>
            <person name="Schwartz J.A."/>
            <person name="Shigenobu S."/>
            <person name="Lundholm N."/>
            <person name="Nishiyama T."/>
            <person name="Yang H."/>
            <person name="Hasebe M."/>
            <person name="Li S."/>
            <person name="Pierce S.K."/>
            <person name="Wang J."/>
        </authorList>
    </citation>
    <scope>NUCLEOTIDE SEQUENCE [LARGE SCALE GENOMIC DNA]</scope>
    <source>
        <strain evidence="2">EC2010</strain>
        <tissue evidence="2">Whole organism of an adult</tissue>
    </source>
</reference>
<feature type="non-terminal residue" evidence="2">
    <location>
        <position position="168"/>
    </location>
</feature>
<sequence length="168" mass="17301">MESFSLATRSPTGVNFFNRRKNDTVLDTLSQRPEQDTPTTPEDREEGDVTSRTKTTTRSADDRDVIMTDSTSASAGGVTSYAKEGIGDSTEPASSSSSSISSSSSLSVSSVKAASRVEGATDAASGHREGGCSPTSHTPPKTPPSTPPKTAFQTPPSNKDGPSPATGS</sequence>
<dbReference type="EMBL" id="RQTK01000069">
    <property type="protein sequence ID" value="RUS88978.1"/>
    <property type="molecule type" value="Genomic_DNA"/>
</dbReference>
<name>A0A433U5L8_ELYCH</name>
<feature type="compositionally biased region" description="Low complexity" evidence="1">
    <location>
        <begin position="94"/>
        <end position="110"/>
    </location>
</feature>
<accession>A0A433U5L8</accession>
<dbReference type="AlphaFoldDB" id="A0A433U5L8"/>
<proteinExistence type="predicted"/>
<evidence type="ECO:0000313" key="3">
    <source>
        <dbReference type="Proteomes" id="UP000271974"/>
    </source>
</evidence>
<comment type="caution">
    <text evidence="2">The sequence shown here is derived from an EMBL/GenBank/DDBJ whole genome shotgun (WGS) entry which is preliminary data.</text>
</comment>
<feature type="compositionally biased region" description="Polar residues" evidence="1">
    <location>
        <begin position="1"/>
        <end position="15"/>
    </location>
</feature>
<gene>
    <name evidence="2" type="ORF">EGW08_003225</name>
</gene>
<feature type="compositionally biased region" description="Polar residues" evidence="1">
    <location>
        <begin position="25"/>
        <end position="40"/>
    </location>
</feature>
<organism evidence="2 3">
    <name type="scientific">Elysia chlorotica</name>
    <name type="common">Eastern emerald elysia</name>
    <name type="synonym">Sea slug</name>
    <dbReference type="NCBI Taxonomy" id="188477"/>
    <lineage>
        <taxon>Eukaryota</taxon>
        <taxon>Metazoa</taxon>
        <taxon>Spiralia</taxon>
        <taxon>Lophotrochozoa</taxon>
        <taxon>Mollusca</taxon>
        <taxon>Gastropoda</taxon>
        <taxon>Heterobranchia</taxon>
        <taxon>Euthyneura</taxon>
        <taxon>Panpulmonata</taxon>
        <taxon>Sacoglossa</taxon>
        <taxon>Placobranchoidea</taxon>
        <taxon>Plakobranchidae</taxon>
        <taxon>Elysia</taxon>
    </lineage>
</organism>